<evidence type="ECO:0000313" key="2">
    <source>
        <dbReference type="Proteomes" id="UP001213907"/>
    </source>
</evidence>
<organism evidence="1 2">
    <name type="scientific">Afipia carboxydohydrogena</name>
    <name type="common">Pseudomonas carboxydohydrogena</name>
    <dbReference type="NCBI Taxonomy" id="290"/>
    <lineage>
        <taxon>Bacteria</taxon>
        <taxon>Pseudomonadati</taxon>
        <taxon>Pseudomonadota</taxon>
        <taxon>Alphaproteobacteria</taxon>
        <taxon>Hyphomicrobiales</taxon>
        <taxon>Nitrobacteraceae</taxon>
        <taxon>Afipia</taxon>
    </lineage>
</organism>
<proteinExistence type="predicted"/>
<accession>A0ABY8BPT9</accession>
<dbReference type="RefSeq" id="WP_275247578.1">
    <property type="nucleotide sequence ID" value="NZ_BAABDX010000001.1"/>
</dbReference>
<gene>
    <name evidence="1" type="ORF">AFIC_000456</name>
</gene>
<reference evidence="1 2" key="1">
    <citation type="submission" date="2022-11" db="EMBL/GenBank/DDBJ databases">
        <authorList>
            <person name="Siebert D."/>
            <person name="Busche T."/>
            <person name="Saydam E."/>
            <person name="Kalinowski J."/>
            <person name="Ruckert C."/>
            <person name="Blombach B."/>
        </authorList>
    </citation>
    <scope>NUCLEOTIDE SEQUENCE [LARGE SCALE GENOMIC DNA]</scope>
    <source>
        <strain evidence="1 2">DSM 1083</strain>
    </source>
</reference>
<name>A0ABY8BPT9_AFICR</name>
<protein>
    <submittedName>
        <fullName evidence="1">Uncharacterized protein</fullName>
    </submittedName>
</protein>
<dbReference type="Proteomes" id="UP001213907">
    <property type="component" value="Chromosome"/>
</dbReference>
<evidence type="ECO:0000313" key="1">
    <source>
        <dbReference type="EMBL" id="WEF51999.1"/>
    </source>
</evidence>
<dbReference type="EMBL" id="CP113162">
    <property type="protein sequence ID" value="WEF51999.1"/>
    <property type="molecule type" value="Genomic_DNA"/>
</dbReference>
<sequence length="393" mass="44125">MDNGDNLRFVKLKKRLETLDPPTTNVIIHDQRFTTDAGHSEIEAIRAALGERPVETIDIPTEWLRRLFIFAPPDQLSRYRNGFPIVIRGVDREDLTIRQKHDRHDGDLVKAAKQALEIETFRLTGRQAGVELARNTRLRTLTASEAEHRAKQTTGVAAHRSKVGAKLIMIVPTFDTIMRLVEGLIDRGRRLVKAFFAILAPKDLIAGEQADVMVRMHKRGAGILEHIEEDNIGRVRGVAWNRERAGFFTKAMESWTKRAASEKPITFLSGRYLTNAIEERMTGVALMKIAISGNLQPSDIHKNLLIEEDRFAVGQLIGQLSRGKPIEIDASQAKILRHAIIKRGFGCLETQSDSMNFLLADAALSCRGMAAWMRTLDCIVSTGQPEIIQPETR</sequence>
<keyword evidence="2" id="KW-1185">Reference proteome</keyword>